<name>A0A0A9DSG1_ARUDO</name>
<reference evidence="2" key="1">
    <citation type="submission" date="2014-09" db="EMBL/GenBank/DDBJ databases">
        <authorList>
            <person name="Magalhaes I.L.F."/>
            <person name="Oliveira U."/>
            <person name="Santos F.R."/>
            <person name="Vidigal T.H.D.A."/>
            <person name="Brescovit A.D."/>
            <person name="Santos A.J."/>
        </authorList>
    </citation>
    <scope>NUCLEOTIDE SEQUENCE</scope>
    <source>
        <tissue evidence="2">Shoot tissue taken approximately 20 cm above the soil surface</tissue>
    </source>
</reference>
<evidence type="ECO:0000313" key="2">
    <source>
        <dbReference type="EMBL" id="JAD90746.1"/>
    </source>
</evidence>
<feature type="region of interest" description="Disordered" evidence="1">
    <location>
        <begin position="51"/>
        <end position="74"/>
    </location>
</feature>
<evidence type="ECO:0000256" key="1">
    <source>
        <dbReference type="SAM" id="MobiDB-lite"/>
    </source>
</evidence>
<accession>A0A0A9DSG1</accession>
<organism evidence="2">
    <name type="scientific">Arundo donax</name>
    <name type="common">Giant reed</name>
    <name type="synonym">Donax arundinaceus</name>
    <dbReference type="NCBI Taxonomy" id="35708"/>
    <lineage>
        <taxon>Eukaryota</taxon>
        <taxon>Viridiplantae</taxon>
        <taxon>Streptophyta</taxon>
        <taxon>Embryophyta</taxon>
        <taxon>Tracheophyta</taxon>
        <taxon>Spermatophyta</taxon>
        <taxon>Magnoliopsida</taxon>
        <taxon>Liliopsida</taxon>
        <taxon>Poales</taxon>
        <taxon>Poaceae</taxon>
        <taxon>PACMAD clade</taxon>
        <taxon>Arundinoideae</taxon>
        <taxon>Arundineae</taxon>
        <taxon>Arundo</taxon>
    </lineage>
</organism>
<sequence length="101" mass="10821">MFQARGHKLVTKNTATTVDFIDHRPGGRDEEGGKDALLYPGEGLRFHSTRRCLRESPPVSSVPSPGPSASDMSAMLSDQYQGCYSRNCTSGTSSTSPLSPS</sequence>
<feature type="region of interest" description="Disordered" evidence="1">
    <location>
        <begin position="21"/>
        <end position="40"/>
    </location>
</feature>
<proteinExistence type="predicted"/>
<dbReference type="EMBL" id="GBRH01207149">
    <property type="protein sequence ID" value="JAD90746.1"/>
    <property type="molecule type" value="Transcribed_RNA"/>
</dbReference>
<feature type="compositionally biased region" description="Basic and acidic residues" evidence="1">
    <location>
        <begin position="21"/>
        <end position="34"/>
    </location>
</feature>
<protein>
    <submittedName>
        <fullName evidence="2">Uncharacterized protein</fullName>
    </submittedName>
</protein>
<reference evidence="2" key="2">
    <citation type="journal article" date="2015" name="Data Brief">
        <title>Shoot transcriptome of the giant reed, Arundo donax.</title>
        <authorList>
            <person name="Barrero R.A."/>
            <person name="Guerrero F.D."/>
            <person name="Moolhuijzen P."/>
            <person name="Goolsby J.A."/>
            <person name="Tidwell J."/>
            <person name="Bellgard S.E."/>
            <person name="Bellgard M.I."/>
        </authorList>
    </citation>
    <scope>NUCLEOTIDE SEQUENCE</scope>
    <source>
        <tissue evidence="2">Shoot tissue taken approximately 20 cm above the soil surface</tissue>
    </source>
</reference>
<dbReference type="AlphaFoldDB" id="A0A0A9DSG1"/>